<evidence type="ECO:0000313" key="2">
    <source>
        <dbReference type="EMBL" id="KAK3784776.1"/>
    </source>
</evidence>
<keyword evidence="3" id="KW-1185">Reference proteome</keyword>
<keyword evidence="1" id="KW-0472">Membrane</keyword>
<dbReference type="AlphaFoldDB" id="A0AAE1ACJ2"/>
<gene>
    <name evidence="2" type="ORF">RRG08_020460</name>
</gene>
<evidence type="ECO:0000313" key="3">
    <source>
        <dbReference type="Proteomes" id="UP001283361"/>
    </source>
</evidence>
<accession>A0AAE1ACJ2</accession>
<dbReference type="EMBL" id="JAWDGP010002203">
    <property type="protein sequence ID" value="KAK3784776.1"/>
    <property type="molecule type" value="Genomic_DNA"/>
</dbReference>
<feature type="transmembrane region" description="Helical" evidence="1">
    <location>
        <begin position="66"/>
        <end position="84"/>
    </location>
</feature>
<dbReference type="Proteomes" id="UP001283361">
    <property type="component" value="Unassembled WGS sequence"/>
</dbReference>
<organism evidence="2 3">
    <name type="scientific">Elysia crispata</name>
    <name type="common">lettuce slug</name>
    <dbReference type="NCBI Taxonomy" id="231223"/>
    <lineage>
        <taxon>Eukaryota</taxon>
        <taxon>Metazoa</taxon>
        <taxon>Spiralia</taxon>
        <taxon>Lophotrochozoa</taxon>
        <taxon>Mollusca</taxon>
        <taxon>Gastropoda</taxon>
        <taxon>Heterobranchia</taxon>
        <taxon>Euthyneura</taxon>
        <taxon>Panpulmonata</taxon>
        <taxon>Sacoglossa</taxon>
        <taxon>Placobranchoidea</taxon>
        <taxon>Plakobranchidae</taxon>
        <taxon>Elysia</taxon>
    </lineage>
</organism>
<keyword evidence="1" id="KW-0812">Transmembrane</keyword>
<protein>
    <submittedName>
        <fullName evidence="2">Uncharacterized protein</fullName>
    </submittedName>
</protein>
<keyword evidence="1" id="KW-1133">Transmembrane helix</keyword>
<feature type="non-terminal residue" evidence="2">
    <location>
        <position position="1"/>
    </location>
</feature>
<evidence type="ECO:0000256" key="1">
    <source>
        <dbReference type="SAM" id="Phobius"/>
    </source>
</evidence>
<reference evidence="2" key="1">
    <citation type="journal article" date="2023" name="G3 (Bethesda)">
        <title>A reference genome for the long-term kleptoplast-retaining sea slug Elysia crispata morphotype clarki.</title>
        <authorList>
            <person name="Eastman K.E."/>
            <person name="Pendleton A.L."/>
            <person name="Shaikh M.A."/>
            <person name="Suttiyut T."/>
            <person name="Ogas R."/>
            <person name="Tomko P."/>
            <person name="Gavelis G."/>
            <person name="Widhalm J.R."/>
            <person name="Wisecaver J.H."/>
        </authorList>
    </citation>
    <scope>NUCLEOTIDE SEQUENCE</scope>
    <source>
        <strain evidence="2">ECLA1</strain>
    </source>
</reference>
<comment type="caution">
    <text evidence="2">The sequence shown here is derived from an EMBL/GenBank/DDBJ whole genome shotgun (WGS) entry which is preliminary data.</text>
</comment>
<proteinExistence type="predicted"/>
<sequence length="101" mass="11155">LRSSQMLKVSPIADIAVTSCPVVDLPRQSCATVNTTLARVPGVYSGYNGYFSLQEDKFISFPTQSVLILIATLFYGPLLLAKWVDPYSQGNFFRPHWAATP</sequence>
<name>A0AAE1ACJ2_9GAST</name>